<keyword evidence="2" id="KW-1185">Reference proteome</keyword>
<comment type="caution">
    <text evidence="1">The sequence shown here is derived from an EMBL/GenBank/DDBJ whole genome shotgun (WGS) entry which is preliminary data.</text>
</comment>
<evidence type="ECO:0000313" key="1">
    <source>
        <dbReference type="EMBL" id="TEB05277.1"/>
    </source>
</evidence>
<dbReference type="Proteomes" id="UP000298324">
    <property type="component" value="Unassembled WGS sequence"/>
</dbReference>
<dbReference type="AlphaFoldDB" id="A0A4Y7R8Z8"/>
<dbReference type="EMBL" id="QFGA01000002">
    <property type="protein sequence ID" value="TEB05277.1"/>
    <property type="molecule type" value="Genomic_DNA"/>
</dbReference>
<sequence length="60" mass="6955">MKPEAKQMELTVSLNKYQKEIFYRIKNTANILPQVPVHLYNLPSFFIFSKALEINVSTPA</sequence>
<accession>A0A4Y7R8Z8</accession>
<evidence type="ECO:0000313" key="2">
    <source>
        <dbReference type="Proteomes" id="UP000298324"/>
    </source>
</evidence>
<protein>
    <submittedName>
        <fullName evidence="1">Uncharacterized protein</fullName>
    </submittedName>
</protein>
<name>A0A4Y7R8Z8_9FIRM</name>
<proteinExistence type="predicted"/>
<reference evidence="1 2" key="1">
    <citation type="journal article" date="2018" name="Environ. Microbiol.">
        <title>Novel energy conservation strategies and behaviour of Pelotomaculum schinkii driving syntrophic propionate catabolism.</title>
        <authorList>
            <person name="Hidalgo-Ahumada C.A.P."/>
            <person name="Nobu M.K."/>
            <person name="Narihiro T."/>
            <person name="Tamaki H."/>
            <person name="Liu W.T."/>
            <person name="Kamagata Y."/>
            <person name="Stams A.J.M."/>
            <person name="Imachi H."/>
            <person name="Sousa D.Z."/>
        </authorList>
    </citation>
    <scope>NUCLEOTIDE SEQUENCE [LARGE SCALE GENOMIC DNA]</scope>
    <source>
        <strain evidence="1 2">HH</strain>
    </source>
</reference>
<gene>
    <name evidence="1" type="ORF">Psch_02318</name>
</gene>
<organism evidence="1 2">
    <name type="scientific">Pelotomaculum schinkii</name>
    <dbReference type="NCBI Taxonomy" id="78350"/>
    <lineage>
        <taxon>Bacteria</taxon>
        <taxon>Bacillati</taxon>
        <taxon>Bacillota</taxon>
        <taxon>Clostridia</taxon>
        <taxon>Eubacteriales</taxon>
        <taxon>Desulfotomaculaceae</taxon>
        <taxon>Pelotomaculum</taxon>
    </lineage>
</organism>